<comment type="caution">
    <text evidence="3">The sequence shown here is derived from an EMBL/GenBank/DDBJ whole genome shotgun (WGS) entry which is preliminary data.</text>
</comment>
<dbReference type="Proteomes" id="UP000322530">
    <property type="component" value="Unassembled WGS sequence"/>
</dbReference>
<dbReference type="GO" id="GO:0003677">
    <property type="term" value="F:DNA binding"/>
    <property type="evidence" value="ECO:0007669"/>
    <property type="project" value="InterPro"/>
</dbReference>
<dbReference type="EMBL" id="BIXY01000106">
    <property type="protein sequence ID" value="GCF11347.1"/>
    <property type="molecule type" value="Genomic_DNA"/>
</dbReference>
<name>A0A5A5TIV4_9CHLR</name>
<dbReference type="GO" id="GO:0000150">
    <property type="term" value="F:DNA strand exchange activity"/>
    <property type="evidence" value="ECO:0007669"/>
    <property type="project" value="InterPro"/>
</dbReference>
<dbReference type="Gene3D" id="3.90.1750.20">
    <property type="entry name" value="Putative Large Serine Recombinase, Chain B, Domain 2"/>
    <property type="match status" value="1"/>
</dbReference>
<sequence>MPYRRWHSQAKNGNLPYGYRSTGPKSALEFDPEEYPGLRMIGELRMQGKTAEAIMDAVNAAGYRTNSKRFGARPFTIDTINAILRNEFYTPYEDGDDRGPYLTKGKNTVGYTRRPSQLKNGNVSRLGRS</sequence>
<dbReference type="AlphaFoldDB" id="A0A5A5TIV4"/>
<dbReference type="Pfam" id="PF07508">
    <property type="entry name" value="Recombinase"/>
    <property type="match status" value="1"/>
</dbReference>
<feature type="region of interest" description="Disordered" evidence="1">
    <location>
        <begin position="94"/>
        <end position="129"/>
    </location>
</feature>
<feature type="domain" description="Recombinase" evidence="2">
    <location>
        <begin position="32"/>
        <end position="113"/>
    </location>
</feature>
<evidence type="ECO:0000313" key="3">
    <source>
        <dbReference type="EMBL" id="GCF11347.1"/>
    </source>
</evidence>
<gene>
    <name evidence="3" type="ORF">KDI_49110</name>
</gene>
<evidence type="ECO:0000256" key="1">
    <source>
        <dbReference type="SAM" id="MobiDB-lite"/>
    </source>
</evidence>
<accession>A0A5A5TIV4</accession>
<dbReference type="InterPro" id="IPR011109">
    <property type="entry name" value="DNA_bind_recombinase_dom"/>
</dbReference>
<protein>
    <recommendedName>
        <fullName evidence="2">Recombinase domain-containing protein</fullName>
    </recommendedName>
</protein>
<proteinExistence type="predicted"/>
<dbReference type="RefSeq" id="WP_172632419.1">
    <property type="nucleotide sequence ID" value="NZ_BIXY01000106.1"/>
</dbReference>
<feature type="compositionally biased region" description="Polar residues" evidence="1">
    <location>
        <begin position="105"/>
        <end position="123"/>
    </location>
</feature>
<evidence type="ECO:0000313" key="4">
    <source>
        <dbReference type="Proteomes" id="UP000322530"/>
    </source>
</evidence>
<dbReference type="InterPro" id="IPR038109">
    <property type="entry name" value="DNA_bind_recomb_sf"/>
</dbReference>
<keyword evidence="4" id="KW-1185">Reference proteome</keyword>
<reference evidence="3 4" key="1">
    <citation type="submission" date="2019-01" db="EMBL/GenBank/DDBJ databases">
        <title>Draft genome sequence of Dictyobacter sp. Uno17.</title>
        <authorList>
            <person name="Wang C.M."/>
            <person name="Zheng Y."/>
            <person name="Sakai Y."/>
            <person name="Abe K."/>
            <person name="Yokota A."/>
            <person name="Yabe S."/>
        </authorList>
    </citation>
    <scope>NUCLEOTIDE SEQUENCE [LARGE SCALE GENOMIC DNA]</scope>
    <source>
        <strain evidence="3 4">Uno17</strain>
    </source>
</reference>
<evidence type="ECO:0000259" key="2">
    <source>
        <dbReference type="Pfam" id="PF07508"/>
    </source>
</evidence>
<organism evidence="3 4">
    <name type="scientific">Dictyobacter arantiisoli</name>
    <dbReference type="NCBI Taxonomy" id="2014874"/>
    <lineage>
        <taxon>Bacteria</taxon>
        <taxon>Bacillati</taxon>
        <taxon>Chloroflexota</taxon>
        <taxon>Ktedonobacteria</taxon>
        <taxon>Ktedonobacterales</taxon>
        <taxon>Dictyobacteraceae</taxon>
        <taxon>Dictyobacter</taxon>
    </lineage>
</organism>